<dbReference type="GO" id="GO:0005829">
    <property type="term" value="C:cytosol"/>
    <property type="evidence" value="ECO:0007669"/>
    <property type="project" value="TreeGrafter"/>
</dbReference>
<dbReference type="Proteomes" id="UP000236919">
    <property type="component" value="Unassembled WGS sequence"/>
</dbReference>
<dbReference type="RefSeq" id="WP_103720799.1">
    <property type="nucleotide sequence ID" value="NZ_PQFZ01000021.1"/>
</dbReference>
<evidence type="ECO:0000259" key="1">
    <source>
        <dbReference type="Pfam" id="PF02538"/>
    </source>
</evidence>
<dbReference type="Pfam" id="PF02538">
    <property type="entry name" value="Hydantoinase_B"/>
    <property type="match status" value="1"/>
</dbReference>
<keyword evidence="3" id="KW-1185">Reference proteome</keyword>
<comment type="caution">
    <text evidence="2">The sequence shown here is derived from an EMBL/GenBank/DDBJ whole genome shotgun (WGS) entry which is preliminary data.</text>
</comment>
<dbReference type="InterPro" id="IPR045079">
    <property type="entry name" value="Oxoprolinase-like"/>
</dbReference>
<dbReference type="GO" id="GO:0006749">
    <property type="term" value="P:glutathione metabolic process"/>
    <property type="evidence" value="ECO:0007669"/>
    <property type="project" value="TreeGrafter"/>
</dbReference>
<dbReference type="AlphaFoldDB" id="A0A2S4LX40"/>
<protein>
    <submittedName>
        <fullName evidence="2">N-methylhydantoinase B</fullName>
    </submittedName>
</protein>
<dbReference type="PANTHER" id="PTHR11365:SF23">
    <property type="entry name" value="HYPOTHETICAL 5-OXOPROLINASE (EUROFUNG)-RELATED"/>
    <property type="match status" value="1"/>
</dbReference>
<name>A0A2S4LX40_9HYPH</name>
<gene>
    <name evidence="2" type="ORF">CYD53_12129</name>
</gene>
<reference evidence="2 3" key="1">
    <citation type="submission" date="2018-01" db="EMBL/GenBank/DDBJ databases">
        <title>Genomic Encyclopedia of Type Strains, Phase III (KMG-III): the genomes of soil and plant-associated and newly described type strains.</title>
        <authorList>
            <person name="Whitman W."/>
        </authorList>
    </citation>
    <scope>NUCLEOTIDE SEQUENCE [LARGE SCALE GENOMIC DNA]</scope>
    <source>
        <strain evidence="2 3">1131</strain>
    </source>
</reference>
<organism evidence="2 3">
    <name type="scientific">Bosea psychrotolerans</name>
    <dbReference type="NCBI Taxonomy" id="1871628"/>
    <lineage>
        <taxon>Bacteria</taxon>
        <taxon>Pseudomonadati</taxon>
        <taxon>Pseudomonadota</taxon>
        <taxon>Alphaproteobacteria</taxon>
        <taxon>Hyphomicrobiales</taxon>
        <taxon>Boseaceae</taxon>
        <taxon>Bosea</taxon>
    </lineage>
</organism>
<evidence type="ECO:0000313" key="3">
    <source>
        <dbReference type="Proteomes" id="UP000236919"/>
    </source>
</evidence>
<sequence length="667" mass="70600">MSTLDPVTLQILKSHFEAAAESMAYTLLRTAHSAFVKETEDFTSGLTTPCGQTFASPKDLGATWFIGLDYAGAIEAIPDYRPGDICVTNDPYSGFVCTHAPDMHLWMPIFAGERLICFAVGHIHNTDMGGAVPASLSRALTEVHQEGIRIPPMKLVDAGVMNDEVLRIMLRNVRMPDQNWGDLKAQIASLKTGERKIMDAVARFGTETVCAAMHGVLDLADRQARRLFAAMADGDYVFTDYIDEDSPGGVPCRLKLCVQVRGDEAVFDFSGSDPQLQSALNMPTGGLPRHILPLVGYNYVVYSLDTTVALNAGLLRPVRCILPEGSVVNPVYPAATGMRSLTCTRIQGMVVGAFSQAMPDRLPAGPAGGGGILNVRTTDSRTGRLAMASINPITGGGGGSAREDGQDGSNSFLKNTPIEITEAEVPIKVLGYGLVPDSGGAGRHRGGLAAQMTFQLFSPNSVVTARNRDRVRFSCWGLEGGQPGATCGFLRNPGTAGEEALGNTDVVHCAPGDVLMISASGAGGWGDPYTRPLAEVLDDVAQGKVSEAGALAYGVVIEAGILDEEQTLALRARPGPALNGPAPGGLTLDPARLAFETVWSDAAWDHLSERLFALPVEWRFFMKHQVFAAVSADAAAASDPVAAIERAYASLLLSYPQVAPRTIGAAA</sequence>
<dbReference type="GO" id="GO:0017168">
    <property type="term" value="F:5-oxoprolinase (ATP-hydrolyzing) activity"/>
    <property type="evidence" value="ECO:0007669"/>
    <property type="project" value="TreeGrafter"/>
</dbReference>
<dbReference type="PANTHER" id="PTHR11365">
    <property type="entry name" value="5-OXOPROLINASE RELATED"/>
    <property type="match status" value="1"/>
</dbReference>
<dbReference type="EMBL" id="PQFZ01000021">
    <property type="protein sequence ID" value="POR46945.1"/>
    <property type="molecule type" value="Genomic_DNA"/>
</dbReference>
<evidence type="ECO:0000313" key="2">
    <source>
        <dbReference type="EMBL" id="POR46945.1"/>
    </source>
</evidence>
<dbReference type="InterPro" id="IPR003692">
    <property type="entry name" value="Hydantoinase_B"/>
</dbReference>
<proteinExistence type="predicted"/>
<dbReference type="OrthoDB" id="9761586at2"/>
<accession>A0A2S4LX40</accession>
<feature type="domain" description="Hydantoinase B/oxoprolinase" evidence="1">
    <location>
        <begin position="5"/>
        <end position="528"/>
    </location>
</feature>